<accession>W3WKZ1</accession>
<reference evidence="3" key="1">
    <citation type="journal article" date="2015" name="BMC Genomics">
        <title>Genomic and transcriptomic analysis of the endophytic fungus Pestalotiopsis fici reveals its lifestyle and high potential for synthesis of natural products.</title>
        <authorList>
            <person name="Wang X."/>
            <person name="Zhang X."/>
            <person name="Liu L."/>
            <person name="Xiang M."/>
            <person name="Wang W."/>
            <person name="Sun X."/>
            <person name="Che Y."/>
            <person name="Guo L."/>
            <person name="Liu G."/>
            <person name="Guo L."/>
            <person name="Wang C."/>
            <person name="Yin W.B."/>
            <person name="Stadler M."/>
            <person name="Zhang X."/>
            <person name="Liu X."/>
        </authorList>
    </citation>
    <scope>NUCLEOTIDE SEQUENCE [LARGE SCALE GENOMIC DNA]</scope>
    <source>
        <strain evidence="3">W106-1 / CGMCC3.15140</strain>
    </source>
</reference>
<dbReference type="EMBL" id="KI912121">
    <property type="protein sequence ID" value="ETS73812.1"/>
    <property type="molecule type" value="Genomic_DNA"/>
</dbReference>
<dbReference type="Proteomes" id="UP000030651">
    <property type="component" value="Unassembled WGS sequence"/>
</dbReference>
<dbReference type="GeneID" id="19279771"/>
<dbReference type="AlphaFoldDB" id="W3WKZ1"/>
<sequence length="360" mass="41752">MSQTAILKLPVTRCHSCTESDYCASCRESNITKLRRRWVSFERSDDFDKDVFKRLFVLRYGREAVGTALWHKYFTGFSHSMKWQKESLGNYIDAICQGKLEQMSLSSTYIPNDALSQLSTDELLGRCNELTRQLQKIHAELAARQYAEALVDSDEESVYSDVEFEECSISPKQITPLPATQSLTPPTSQPPSSIPEDQQLRDTILMHWREDENPQVAKFVRLSLHKPRFLVVLLELARYYTWNQTARMVNYVIIERVRHFKNSSDKDRYPKLDDWQRVLRICKNLGFPALDPEKLLENDLLVTNFRITDKGLVKEGNSFHPNADQLGMCIERGPSCQPSRVGPHIFTREYMMRCSKQNNP</sequence>
<feature type="compositionally biased region" description="Low complexity" evidence="1">
    <location>
        <begin position="175"/>
        <end position="186"/>
    </location>
</feature>
<dbReference type="RefSeq" id="XP_007841530.1">
    <property type="nucleotide sequence ID" value="XM_007843339.1"/>
</dbReference>
<dbReference type="KEGG" id="pfy:PFICI_14758"/>
<name>W3WKZ1_PESFW</name>
<dbReference type="HOGENOM" id="CLU_769667_0_0_1"/>
<organism evidence="2 3">
    <name type="scientific">Pestalotiopsis fici (strain W106-1 / CGMCC3.15140)</name>
    <dbReference type="NCBI Taxonomy" id="1229662"/>
    <lineage>
        <taxon>Eukaryota</taxon>
        <taxon>Fungi</taxon>
        <taxon>Dikarya</taxon>
        <taxon>Ascomycota</taxon>
        <taxon>Pezizomycotina</taxon>
        <taxon>Sordariomycetes</taxon>
        <taxon>Xylariomycetidae</taxon>
        <taxon>Amphisphaeriales</taxon>
        <taxon>Sporocadaceae</taxon>
        <taxon>Pestalotiopsis</taxon>
    </lineage>
</organism>
<gene>
    <name evidence="2" type="ORF">PFICI_14758</name>
</gene>
<dbReference type="InParanoid" id="W3WKZ1"/>
<evidence type="ECO:0000313" key="3">
    <source>
        <dbReference type="Proteomes" id="UP000030651"/>
    </source>
</evidence>
<evidence type="ECO:0000256" key="1">
    <source>
        <dbReference type="SAM" id="MobiDB-lite"/>
    </source>
</evidence>
<feature type="region of interest" description="Disordered" evidence="1">
    <location>
        <begin position="175"/>
        <end position="196"/>
    </location>
</feature>
<proteinExistence type="predicted"/>
<dbReference type="OrthoDB" id="4728409at2759"/>
<protein>
    <submittedName>
        <fullName evidence="2">Uncharacterized protein</fullName>
    </submittedName>
</protein>
<evidence type="ECO:0000313" key="2">
    <source>
        <dbReference type="EMBL" id="ETS73812.1"/>
    </source>
</evidence>
<keyword evidence="3" id="KW-1185">Reference proteome</keyword>